<gene>
    <name evidence="1" type="ORF">Y900_024180</name>
</gene>
<evidence type="ECO:0000313" key="1">
    <source>
        <dbReference type="EMBL" id="KDF01941.1"/>
    </source>
</evidence>
<dbReference type="RefSeq" id="WP_036344776.1">
    <property type="nucleotide sequence ID" value="NZ_JALN02000001.1"/>
</dbReference>
<proteinExistence type="predicted"/>
<evidence type="ECO:0000313" key="2">
    <source>
        <dbReference type="Proteomes" id="UP000022835"/>
    </source>
</evidence>
<keyword evidence="2" id="KW-1185">Reference proteome</keyword>
<dbReference type="AlphaFoldDB" id="A0A064CNL2"/>
<name>A0A064CNL2_9MYCO</name>
<protein>
    <submittedName>
        <fullName evidence="1">Uncharacterized protein</fullName>
    </submittedName>
</protein>
<accession>A0A064CNL2</accession>
<dbReference type="STRING" id="1440774.Y900_024180"/>
<reference evidence="1" key="1">
    <citation type="submission" date="2014-05" db="EMBL/GenBank/DDBJ databases">
        <title>Genome sequence of Mycobacterium aromaticivorans strain JS19b1T (= DSM 45407T).</title>
        <authorList>
            <person name="Kwak Y."/>
            <person name="Park G.-S."/>
            <person name="Li Q.X."/>
            <person name="Lee S.-E."/>
            <person name="Shin J.-H."/>
        </authorList>
    </citation>
    <scope>NUCLEOTIDE SEQUENCE [LARGE SCALE GENOMIC DNA]</scope>
    <source>
        <strain evidence="1">JS19b1</strain>
    </source>
</reference>
<sequence>MSLRSDLLAAAVARRERVLAELADDPELRHIARYEHDLMVDKLRSGKTFRLSRDELPRGHSERGRGRPLDVLALVGDDDLSLSSAPMRLDFTG</sequence>
<dbReference type="Proteomes" id="UP000022835">
    <property type="component" value="Unassembled WGS sequence"/>
</dbReference>
<comment type="caution">
    <text evidence="1">The sequence shown here is derived from an EMBL/GenBank/DDBJ whole genome shotgun (WGS) entry which is preliminary data.</text>
</comment>
<dbReference type="EMBL" id="JALN02000001">
    <property type="protein sequence ID" value="KDF01941.1"/>
    <property type="molecule type" value="Genomic_DNA"/>
</dbReference>
<organism evidence="1 2">
    <name type="scientific">Mycolicibacterium aromaticivorans JS19b1 = JCM 16368</name>
    <dbReference type="NCBI Taxonomy" id="1440774"/>
    <lineage>
        <taxon>Bacteria</taxon>
        <taxon>Bacillati</taxon>
        <taxon>Actinomycetota</taxon>
        <taxon>Actinomycetes</taxon>
        <taxon>Mycobacteriales</taxon>
        <taxon>Mycobacteriaceae</taxon>
        <taxon>Mycolicibacterium</taxon>
    </lineage>
</organism>